<dbReference type="AlphaFoldDB" id="A0A6J4MJT7"/>
<sequence>MASQGTKAHELDDMTNADLETRLREAKEELFNLRFQSATGQLESHGRLRSVKRDIARIYTVVRERELGIRQAPDQAPDDRGAA</sequence>
<dbReference type="GO" id="GO:0003735">
    <property type="term" value="F:structural constituent of ribosome"/>
    <property type="evidence" value="ECO:0007669"/>
    <property type="project" value="InterPro"/>
</dbReference>
<organism evidence="6">
    <name type="scientific">uncultured Nocardioidaceae bacterium</name>
    <dbReference type="NCBI Taxonomy" id="253824"/>
    <lineage>
        <taxon>Bacteria</taxon>
        <taxon>Bacillati</taxon>
        <taxon>Actinomycetota</taxon>
        <taxon>Actinomycetes</taxon>
        <taxon>Propionibacteriales</taxon>
        <taxon>Nocardioidaceae</taxon>
        <taxon>environmental samples</taxon>
    </lineage>
</organism>
<dbReference type="PROSITE" id="PS00579">
    <property type="entry name" value="RIBOSOMAL_L29"/>
    <property type="match status" value="1"/>
</dbReference>
<dbReference type="GO" id="GO:0006412">
    <property type="term" value="P:translation"/>
    <property type="evidence" value="ECO:0007669"/>
    <property type="project" value="UniProtKB-UniRule"/>
</dbReference>
<evidence type="ECO:0000256" key="1">
    <source>
        <dbReference type="ARBA" id="ARBA00009254"/>
    </source>
</evidence>
<accession>A0A6J4MJT7</accession>
<dbReference type="SUPFAM" id="SSF46561">
    <property type="entry name" value="Ribosomal protein L29 (L29p)"/>
    <property type="match status" value="1"/>
</dbReference>
<keyword evidence="2 5" id="KW-0689">Ribosomal protein</keyword>
<name>A0A6J4MJT7_9ACTN</name>
<dbReference type="FunFam" id="1.10.287.310:FF:000001">
    <property type="entry name" value="50S ribosomal protein L29"/>
    <property type="match status" value="1"/>
</dbReference>
<dbReference type="InterPro" id="IPR050063">
    <property type="entry name" value="Ribosomal_protein_uL29"/>
</dbReference>
<evidence type="ECO:0000313" key="6">
    <source>
        <dbReference type="EMBL" id="CAA9361681.1"/>
    </source>
</evidence>
<comment type="similarity">
    <text evidence="1 5">Belongs to the universal ribosomal protein uL29 family.</text>
</comment>
<evidence type="ECO:0000256" key="5">
    <source>
        <dbReference type="HAMAP-Rule" id="MF_00374"/>
    </source>
</evidence>
<dbReference type="Gene3D" id="1.10.287.310">
    <property type="match status" value="1"/>
</dbReference>
<dbReference type="InterPro" id="IPR036049">
    <property type="entry name" value="Ribosomal_uL29_sf"/>
</dbReference>
<dbReference type="PANTHER" id="PTHR10916">
    <property type="entry name" value="60S RIBOSOMAL PROTEIN L35/50S RIBOSOMAL PROTEIN L29"/>
    <property type="match status" value="1"/>
</dbReference>
<reference evidence="6" key="1">
    <citation type="submission" date="2020-02" db="EMBL/GenBank/DDBJ databases">
        <authorList>
            <person name="Meier V. D."/>
        </authorList>
    </citation>
    <scope>NUCLEOTIDE SEQUENCE</scope>
    <source>
        <strain evidence="6">AVDCRST_MAG34</strain>
    </source>
</reference>
<evidence type="ECO:0000256" key="3">
    <source>
        <dbReference type="ARBA" id="ARBA00023274"/>
    </source>
</evidence>
<proteinExistence type="inferred from homology"/>
<gene>
    <name evidence="5" type="primary">rpmC</name>
    <name evidence="6" type="ORF">AVDCRST_MAG34-2536</name>
</gene>
<dbReference type="NCBIfam" id="TIGR00012">
    <property type="entry name" value="L29"/>
    <property type="match status" value="1"/>
</dbReference>
<dbReference type="PANTHER" id="PTHR10916:SF0">
    <property type="entry name" value="LARGE RIBOSOMAL SUBUNIT PROTEIN UL29C"/>
    <property type="match status" value="1"/>
</dbReference>
<evidence type="ECO:0000256" key="2">
    <source>
        <dbReference type="ARBA" id="ARBA00022980"/>
    </source>
</evidence>
<dbReference type="HAMAP" id="MF_00374">
    <property type="entry name" value="Ribosomal_uL29"/>
    <property type="match status" value="1"/>
</dbReference>
<dbReference type="InterPro" id="IPR018254">
    <property type="entry name" value="Ribosomal_uL29_CS"/>
</dbReference>
<dbReference type="CDD" id="cd00427">
    <property type="entry name" value="Ribosomal_L29_HIP"/>
    <property type="match status" value="1"/>
</dbReference>
<dbReference type="InterPro" id="IPR001854">
    <property type="entry name" value="Ribosomal_uL29"/>
</dbReference>
<dbReference type="GO" id="GO:0022625">
    <property type="term" value="C:cytosolic large ribosomal subunit"/>
    <property type="evidence" value="ECO:0007669"/>
    <property type="project" value="TreeGrafter"/>
</dbReference>
<dbReference type="Pfam" id="PF00831">
    <property type="entry name" value="Ribosomal_L29"/>
    <property type="match status" value="1"/>
</dbReference>
<dbReference type="EMBL" id="CADCUI010000066">
    <property type="protein sequence ID" value="CAA9361681.1"/>
    <property type="molecule type" value="Genomic_DNA"/>
</dbReference>
<protein>
    <recommendedName>
        <fullName evidence="4 5">Large ribosomal subunit protein uL29</fullName>
    </recommendedName>
</protein>
<evidence type="ECO:0000256" key="4">
    <source>
        <dbReference type="ARBA" id="ARBA00035204"/>
    </source>
</evidence>
<keyword evidence="3 5" id="KW-0687">Ribonucleoprotein</keyword>